<dbReference type="InterPro" id="IPR010046">
    <property type="entry name" value="Mopterin_OxRdtse_a_bac"/>
</dbReference>
<keyword evidence="1" id="KW-0479">Metal-binding</keyword>
<dbReference type="EMBL" id="CAJRAY010000024">
    <property type="protein sequence ID" value="CAG5082043.1"/>
    <property type="molecule type" value="Genomic_DNA"/>
</dbReference>
<dbReference type="InterPro" id="IPR006657">
    <property type="entry name" value="MoPterin_dinucl-bd_dom"/>
</dbReference>
<dbReference type="PIRSF" id="PIRSF000144">
    <property type="entry name" value="CbbBc"/>
    <property type="match status" value="1"/>
</dbReference>
<dbReference type="Gene3D" id="3.40.228.10">
    <property type="entry name" value="Dimethylsulfoxide Reductase, domain 2"/>
    <property type="match status" value="1"/>
</dbReference>
<keyword evidence="8" id="KW-1185">Reference proteome</keyword>
<evidence type="ECO:0000256" key="2">
    <source>
        <dbReference type="ARBA" id="ARBA00023004"/>
    </source>
</evidence>
<evidence type="ECO:0000259" key="6">
    <source>
        <dbReference type="Pfam" id="PF01568"/>
    </source>
</evidence>
<sequence length="799" mass="88869">MGKTKHGGPMRLPKTPKPGLWVSPVPLGLGKVKPHHIMETAKTVWRNRDNLPYAWRILTQGVCDGCALGVSGLRDRTLTGPHLCTTRLNLLRLNTAPAIPDDILTADIDELRRMSSAELRELGRLPYPMIRERGERRFRRVSWDEAMDRIADKFRAVDPKQAAFYLTARGLTNETYYMAAKTARFLGTNHIDNASRICHSPSKTALKRSIGIGASSCSYTDWIGTDVLVFWGSVAANNQPVSTKYMYAAKRQGTKIIVINPYREPAMDGYWIPSIPESALFGTKLADDWYQVNIGGDIDFMNGVMKHWFEMEKREPGSALDLAFISKHVNGLEELRAHVAGLDWDDIERGSGLSRERIAEFAELLARAKSGVFVWSMGLTQHRFGTDNVTQVVNLALLRGFLGRAKCGLMPIRGHSGVQGSSEMGADPFSLPGGDFDPETIARIEKLWGFDIPKWQGDIVGVTLENALLPDDHERRLRLFYTSGGNFLETMPNPDRIRQSLENIELRVHQDIILNTSMLADAREAVILLPAKTRYEQEGGGTSTSTERMVYFSPEIRGPRIGEAREEWRIFLDLARRVKPEEAARSMKAESADEIRAEIALAAPNYDGIQHLRKQGDFFQWGGAWLCEGGVCPTPDGRGRLIPIASPGIRRAAGAFLATTRRGKQFNSMVYGSVDPFNGALREDVLMSPEDAAELGIADGEAVVVHNRFGRFYGRLRTAPVARGNLELFWPEGNVLFPSGVYEPHAGIPEYNTEVKVEKADVFYARKDRKYRTKEAEVPEEDGLPAGAAGAGAQPCRTE</sequence>
<dbReference type="RefSeq" id="WP_213483815.1">
    <property type="nucleotide sequence ID" value="NZ_CAJRAY010000024.1"/>
</dbReference>
<feature type="domain" description="Molybdopterin oxidoreductase" evidence="5">
    <location>
        <begin position="124"/>
        <end position="576"/>
    </location>
</feature>
<evidence type="ECO:0000256" key="3">
    <source>
        <dbReference type="ARBA" id="ARBA00023014"/>
    </source>
</evidence>
<protein>
    <submittedName>
        <fullName evidence="7">Formate dehydrogenase catalytic subunit</fullName>
        <ecNumber evidence="7">1.17.1.9</ecNumber>
    </submittedName>
</protein>
<accession>A0ABM8V220</accession>
<organism evidence="7 8">
    <name type="scientific">Thermobacillus xylanilyticus</name>
    <dbReference type="NCBI Taxonomy" id="76633"/>
    <lineage>
        <taxon>Bacteria</taxon>
        <taxon>Bacillati</taxon>
        <taxon>Bacillota</taxon>
        <taxon>Bacilli</taxon>
        <taxon>Bacillales</taxon>
        <taxon>Paenibacillaceae</taxon>
        <taxon>Thermobacillus</taxon>
    </lineage>
</organism>
<keyword evidence="7" id="KW-0560">Oxidoreductase</keyword>
<comment type="caution">
    <text evidence="7">The sequence shown here is derived from an EMBL/GenBank/DDBJ whole genome shotgun (WGS) entry which is preliminary data.</text>
</comment>
<evidence type="ECO:0000259" key="5">
    <source>
        <dbReference type="Pfam" id="PF00384"/>
    </source>
</evidence>
<dbReference type="Gene3D" id="2.40.40.20">
    <property type="match status" value="1"/>
</dbReference>
<evidence type="ECO:0000313" key="8">
    <source>
        <dbReference type="Proteomes" id="UP000681526"/>
    </source>
</evidence>
<feature type="domain" description="Molybdopterin dinucleotide-binding" evidence="6">
    <location>
        <begin position="657"/>
        <end position="753"/>
    </location>
</feature>
<feature type="region of interest" description="Disordered" evidence="4">
    <location>
        <begin position="774"/>
        <end position="799"/>
    </location>
</feature>
<dbReference type="Pfam" id="PF01568">
    <property type="entry name" value="Molydop_binding"/>
    <property type="match status" value="1"/>
</dbReference>
<dbReference type="SUPFAM" id="SSF53706">
    <property type="entry name" value="Formate dehydrogenase/DMSO reductase, domains 1-3"/>
    <property type="match status" value="1"/>
</dbReference>
<proteinExistence type="predicted"/>
<keyword evidence="3" id="KW-0411">Iron-sulfur</keyword>
<evidence type="ECO:0000313" key="7">
    <source>
        <dbReference type="EMBL" id="CAG5082043.1"/>
    </source>
</evidence>
<dbReference type="Pfam" id="PF00384">
    <property type="entry name" value="Molybdopterin"/>
    <property type="match status" value="1"/>
</dbReference>
<dbReference type="Proteomes" id="UP000681526">
    <property type="component" value="Unassembled WGS sequence"/>
</dbReference>
<dbReference type="PANTHER" id="PTHR43105">
    <property type="entry name" value="RESPIRATORY NITRATE REDUCTASE"/>
    <property type="match status" value="1"/>
</dbReference>
<dbReference type="Gene3D" id="3.40.50.740">
    <property type="match status" value="1"/>
</dbReference>
<dbReference type="EC" id="1.17.1.9" evidence="7"/>
<dbReference type="InterPro" id="IPR050123">
    <property type="entry name" value="Prok_molybdopt-oxidoreductase"/>
</dbReference>
<dbReference type="GO" id="GO:0008863">
    <property type="term" value="F:formate dehydrogenase (NAD+) activity"/>
    <property type="evidence" value="ECO:0007669"/>
    <property type="project" value="UniProtKB-EC"/>
</dbReference>
<reference evidence="7 8" key="1">
    <citation type="submission" date="2021-04" db="EMBL/GenBank/DDBJ databases">
        <authorList>
            <person name="Rakotoarivonina H."/>
        </authorList>
    </citation>
    <scope>NUCLEOTIDE SEQUENCE [LARGE SCALE GENOMIC DNA]</scope>
    <source>
        <strain evidence="7 8">XE</strain>
    </source>
</reference>
<name>A0ABM8V220_THEXY</name>
<gene>
    <name evidence="7" type="primary">txxe 851-fdhA</name>
    <name evidence="7" type="ORF">TXXE_05770</name>
</gene>
<dbReference type="InterPro" id="IPR009010">
    <property type="entry name" value="Asp_de-COase-like_dom_sf"/>
</dbReference>
<dbReference type="NCBIfam" id="TIGR01701">
    <property type="entry name" value="Fdhalpha-like"/>
    <property type="match status" value="1"/>
</dbReference>
<evidence type="ECO:0000256" key="4">
    <source>
        <dbReference type="SAM" id="MobiDB-lite"/>
    </source>
</evidence>
<dbReference type="SUPFAM" id="SSF50692">
    <property type="entry name" value="ADC-like"/>
    <property type="match status" value="1"/>
</dbReference>
<dbReference type="PANTHER" id="PTHR43105:SF4">
    <property type="entry name" value="PROTEIN YDEP"/>
    <property type="match status" value="1"/>
</dbReference>
<keyword evidence="2" id="KW-0408">Iron</keyword>
<evidence type="ECO:0000256" key="1">
    <source>
        <dbReference type="ARBA" id="ARBA00022723"/>
    </source>
</evidence>
<dbReference type="InterPro" id="IPR006656">
    <property type="entry name" value="Mopterin_OxRdtase"/>
</dbReference>